<evidence type="ECO:0000256" key="6">
    <source>
        <dbReference type="ARBA" id="ARBA00022618"/>
    </source>
</evidence>
<evidence type="ECO:0000256" key="18">
    <source>
        <dbReference type="ARBA" id="ARBA00068227"/>
    </source>
</evidence>
<evidence type="ECO:0000256" key="14">
    <source>
        <dbReference type="ARBA" id="ARBA00023306"/>
    </source>
</evidence>
<evidence type="ECO:0000256" key="16">
    <source>
        <dbReference type="ARBA" id="ARBA00060886"/>
    </source>
</evidence>
<dbReference type="Gene3D" id="3.30.720.220">
    <property type="match status" value="1"/>
</dbReference>
<comment type="caution">
    <text evidence="20">The sequence shown here is derived from an EMBL/GenBank/DDBJ whole genome shotgun (WGS) entry which is preliminary data.</text>
</comment>
<gene>
    <name evidence="20" type="ORF">GDO78_019775</name>
</gene>
<comment type="similarity">
    <text evidence="16">Belongs to the JTB family.</text>
</comment>
<evidence type="ECO:0000256" key="17">
    <source>
        <dbReference type="ARBA" id="ARBA00063184"/>
    </source>
</evidence>
<dbReference type="GO" id="GO:0030496">
    <property type="term" value="C:midbody"/>
    <property type="evidence" value="ECO:0007669"/>
    <property type="project" value="TreeGrafter"/>
</dbReference>
<proteinExistence type="inferred from homology"/>
<organism evidence="20 21">
    <name type="scientific">Eleutherodactylus coqui</name>
    <name type="common">Puerto Rican coqui</name>
    <dbReference type="NCBI Taxonomy" id="57060"/>
    <lineage>
        <taxon>Eukaryota</taxon>
        <taxon>Metazoa</taxon>
        <taxon>Chordata</taxon>
        <taxon>Craniata</taxon>
        <taxon>Vertebrata</taxon>
        <taxon>Euteleostomi</taxon>
        <taxon>Amphibia</taxon>
        <taxon>Batrachia</taxon>
        <taxon>Anura</taxon>
        <taxon>Neobatrachia</taxon>
        <taxon>Hyloidea</taxon>
        <taxon>Eleutherodactylidae</taxon>
        <taxon>Eleutherodactylinae</taxon>
        <taxon>Eleutherodactylus</taxon>
        <taxon>Eleutherodactylus</taxon>
    </lineage>
</organism>
<evidence type="ECO:0000313" key="21">
    <source>
        <dbReference type="Proteomes" id="UP000770717"/>
    </source>
</evidence>
<evidence type="ECO:0000256" key="9">
    <source>
        <dbReference type="ARBA" id="ARBA00022776"/>
    </source>
</evidence>
<protein>
    <recommendedName>
        <fullName evidence="18">Protein JTB</fullName>
    </recommendedName>
</protein>
<keyword evidence="6" id="KW-0132">Cell division</keyword>
<keyword evidence="13" id="KW-0206">Cytoskeleton</keyword>
<dbReference type="InterPro" id="IPR008657">
    <property type="entry name" value="JTB"/>
</dbReference>
<evidence type="ECO:0000256" key="15">
    <source>
        <dbReference type="ARBA" id="ARBA00058368"/>
    </source>
</evidence>
<dbReference type="OrthoDB" id="5971907at2759"/>
<evidence type="ECO:0000256" key="13">
    <source>
        <dbReference type="ARBA" id="ARBA00023212"/>
    </source>
</evidence>
<evidence type="ECO:0000256" key="10">
    <source>
        <dbReference type="ARBA" id="ARBA00022989"/>
    </source>
</evidence>
<name>A0A8J6C279_ELECQ</name>
<dbReference type="GO" id="GO:0005813">
    <property type="term" value="C:centrosome"/>
    <property type="evidence" value="ECO:0007669"/>
    <property type="project" value="UniProtKB-SubCell"/>
</dbReference>
<dbReference type="Pfam" id="PF05439">
    <property type="entry name" value="JTB"/>
    <property type="match status" value="1"/>
</dbReference>
<dbReference type="AlphaFoldDB" id="A0A8J6C279"/>
<keyword evidence="7 19" id="KW-0812">Transmembrane</keyword>
<evidence type="ECO:0000256" key="19">
    <source>
        <dbReference type="SAM" id="Phobius"/>
    </source>
</evidence>
<comment type="subunit">
    <text evidence="17">Interacts with AURKA, AURKB, BIRC5 and INCENP. May be a component of the CPC at least composed of BIRC5/survivin, CDCA8/borealin, INCENP and AURKB/Aurora-B.</text>
</comment>
<evidence type="ECO:0000256" key="3">
    <source>
        <dbReference type="ARBA" id="ARBA00004300"/>
    </source>
</evidence>
<comment type="function">
    <text evidence="15">Required for normal cytokinesis during mitosis. Plays a role in the regulation of cell proliferation. May be a component of the chromosomal passenger complex (CPC), a complex that acts as a key regulator of mitosis. The CPC complex has essential functions at the centromere in ensuring correct chromosome alignment and segregation and is required for chromatin-induced microtubule stabilization and spindle assembly. Increases AURKB activity. Inhibits apoptosis induced by TGFB1. Overexpression induces swelling of mitochondria and reduces mitochondrial membrane potential.</text>
</comment>
<keyword evidence="14" id="KW-0131">Cell cycle</keyword>
<reference evidence="20" key="1">
    <citation type="thesis" date="2020" institute="ProQuest LLC" country="789 East Eisenhower Parkway, Ann Arbor, MI, USA">
        <title>Comparative Genomics and Chromosome Evolution.</title>
        <authorList>
            <person name="Mudd A.B."/>
        </authorList>
    </citation>
    <scope>NUCLEOTIDE SEQUENCE</scope>
    <source>
        <strain evidence="20">HN-11 Male</strain>
        <tissue evidence="20">Kidney and liver</tissue>
    </source>
</reference>
<feature type="transmembrane region" description="Helical" evidence="19">
    <location>
        <begin position="100"/>
        <end position="121"/>
    </location>
</feature>
<dbReference type="PANTHER" id="PTHR13041">
    <property type="entry name" value="JTB PROTEIN-RELATED"/>
    <property type="match status" value="1"/>
</dbReference>
<dbReference type="GO" id="GO:0005819">
    <property type="term" value="C:spindle"/>
    <property type="evidence" value="ECO:0007669"/>
    <property type="project" value="UniProtKB-SubCell"/>
</dbReference>
<keyword evidence="9" id="KW-0498">Mitosis</keyword>
<keyword evidence="21" id="KW-1185">Reference proteome</keyword>
<evidence type="ECO:0000256" key="1">
    <source>
        <dbReference type="ARBA" id="ARBA00004173"/>
    </source>
</evidence>
<keyword evidence="8" id="KW-0732">Signal</keyword>
<evidence type="ECO:0000256" key="5">
    <source>
        <dbReference type="ARBA" id="ARBA00022490"/>
    </source>
</evidence>
<evidence type="ECO:0000256" key="11">
    <source>
        <dbReference type="ARBA" id="ARBA00023128"/>
    </source>
</evidence>
<evidence type="ECO:0000256" key="12">
    <source>
        <dbReference type="ARBA" id="ARBA00023136"/>
    </source>
</evidence>
<evidence type="ECO:0000313" key="20">
    <source>
        <dbReference type="EMBL" id="KAG9460747.1"/>
    </source>
</evidence>
<dbReference type="GO" id="GO:0016020">
    <property type="term" value="C:membrane"/>
    <property type="evidence" value="ECO:0007669"/>
    <property type="project" value="UniProtKB-SubCell"/>
</dbReference>
<evidence type="ECO:0000256" key="2">
    <source>
        <dbReference type="ARBA" id="ARBA00004186"/>
    </source>
</evidence>
<dbReference type="Proteomes" id="UP000770717">
    <property type="component" value="Unassembled WGS sequence"/>
</dbReference>
<dbReference type="EMBL" id="WNTK01042586">
    <property type="protein sequence ID" value="KAG9460747.1"/>
    <property type="molecule type" value="Genomic_DNA"/>
</dbReference>
<dbReference type="PANTHER" id="PTHR13041:SF3">
    <property type="entry name" value="PROTEIN JTB"/>
    <property type="match status" value="1"/>
</dbReference>
<evidence type="ECO:0000256" key="7">
    <source>
        <dbReference type="ARBA" id="ARBA00022692"/>
    </source>
</evidence>
<sequence length="141" mass="15803">MGPPCGVFPAVISILSRRWAVSSPAQDREPRGESDTPVLSTPCWQAEEYTISKECYSCNEFETKTLGQCSITGFIEQVACTASNKSEYKSCRSAPMEKRVFWMFVGVMLAGTVALSLLVISRQRTLDRRAREKVRKQIESI</sequence>
<keyword evidence="11" id="KW-0496">Mitochondrion</keyword>
<dbReference type="GO" id="GO:0005739">
    <property type="term" value="C:mitochondrion"/>
    <property type="evidence" value="ECO:0007669"/>
    <property type="project" value="UniProtKB-SubCell"/>
</dbReference>
<keyword evidence="10 19" id="KW-1133">Transmembrane helix</keyword>
<evidence type="ECO:0000256" key="4">
    <source>
        <dbReference type="ARBA" id="ARBA00004479"/>
    </source>
</evidence>
<accession>A0A8J6C279</accession>
<dbReference type="GO" id="GO:0000281">
    <property type="term" value="P:mitotic cytokinesis"/>
    <property type="evidence" value="ECO:0007669"/>
    <property type="project" value="TreeGrafter"/>
</dbReference>
<comment type="subcellular location">
    <subcellularLocation>
        <location evidence="3">Cytoplasm</location>
        <location evidence="3">Cytoskeleton</location>
        <location evidence="3">Microtubule organizing center</location>
        <location evidence="3">Centrosome</location>
    </subcellularLocation>
    <subcellularLocation>
        <location evidence="2">Cytoplasm</location>
        <location evidence="2">Cytoskeleton</location>
        <location evidence="2">Spindle</location>
    </subcellularLocation>
    <subcellularLocation>
        <location evidence="4">Membrane</location>
        <topology evidence="4">Single-pass type I membrane protein</topology>
    </subcellularLocation>
    <subcellularLocation>
        <location evidence="1">Mitochondrion</location>
    </subcellularLocation>
</comment>
<dbReference type="FunFam" id="3.30.720.220:FF:000001">
    <property type="entry name" value="Jumping translocation breakpoint"/>
    <property type="match status" value="1"/>
</dbReference>
<keyword evidence="5" id="KW-0963">Cytoplasm</keyword>
<keyword evidence="12 19" id="KW-0472">Membrane</keyword>
<evidence type="ECO:0000256" key="8">
    <source>
        <dbReference type="ARBA" id="ARBA00022729"/>
    </source>
</evidence>